<reference evidence="3 4" key="1">
    <citation type="submission" date="2020-02" db="EMBL/GenBank/DDBJ databases">
        <title>Bacillus aquiflavi sp. nov., isolated from yellow water of strong flavor Chinese baijiu in Yibin region of China.</title>
        <authorList>
            <person name="Xie J."/>
        </authorList>
    </citation>
    <scope>NUCLEOTIDE SEQUENCE [LARGE SCALE GENOMIC DNA]</scope>
    <source>
        <strain evidence="3 4">3H-10</strain>
    </source>
</reference>
<dbReference type="EMBL" id="JACEIO010000006">
    <property type="protein sequence ID" value="MBA4536363.1"/>
    <property type="molecule type" value="Genomic_DNA"/>
</dbReference>
<proteinExistence type="predicted"/>
<evidence type="ECO:0000313" key="2">
    <source>
        <dbReference type="EMBL" id="MBA4536363.1"/>
    </source>
</evidence>
<feature type="region of interest" description="Disordered" evidence="1">
    <location>
        <begin position="1"/>
        <end position="23"/>
    </location>
</feature>
<dbReference type="Proteomes" id="UP000472971">
    <property type="component" value="Unassembled WGS sequence"/>
</dbReference>
<gene>
    <name evidence="3" type="ORF">G4D64_04165</name>
    <name evidence="2" type="ORF">H1Z61_04200</name>
</gene>
<sequence length="212" mass="24493">MSNQGKQNEPKASKELSPEELPQVEAFQDEFTRQFLDSTKEVKPGFYLFRSGTNGYTMLFPENAILSDKFYEVDQNHFETIGIGASFGENISYFMNLRYLNKAHTNMIESYLDTMRSRVGYEGEFEEISLQDKQIHYAKREKEFESSKRIDYSFFSYIKAKNSKQAIQFIFGIACDDGSKPCQLNVNEAEQLAKTLMESITFIPTEEESDNS</sequence>
<reference evidence="2 5" key="2">
    <citation type="submission" date="2020-07" db="EMBL/GenBank/DDBJ databases">
        <authorList>
            <person name="Feng H."/>
        </authorList>
    </citation>
    <scope>NUCLEOTIDE SEQUENCE [LARGE SCALE GENOMIC DNA]</scope>
    <source>
        <strain evidence="2">S-12</strain>
        <strain evidence="5">s-12</strain>
    </source>
</reference>
<protein>
    <submittedName>
        <fullName evidence="3">Uncharacterized protein</fullName>
    </submittedName>
</protein>
<dbReference type="AlphaFoldDB" id="A0A6B3VYP9"/>
<evidence type="ECO:0000256" key="1">
    <source>
        <dbReference type="SAM" id="MobiDB-lite"/>
    </source>
</evidence>
<evidence type="ECO:0000313" key="5">
    <source>
        <dbReference type="Proteomes" id="UP000570010"/>
    </source>
</evidence>
<name>A0A6B3VYP9_9BACI</name>
<dbReference type="Proteomes" id="UP000570010">
    <property type="component" value="Unassembled WGS sequence"/>
</dbReference>
<accession>A0A6B3VYP9</accession>
<keyword evidence="4" id="KW-1185">Reference proteome</keyword>
<feature type="compositionally biased region" description="Basic and acidic residues" evidence="1">
    <location>
        <begin position="8"/>
        <end position="17"/>
    </location>
</feature>
<organism evidence="3 4">
    <name type="scientific">Bacillus aquiflavi</name>
    <dbReference type="NCBI Taxonomy" id="2672567"/>
    <lineage>
        <taxon>Bacteria</taxon>
        <taxon>Bacillati</taxon>
        <taxon>Bacillota</taxon>
        <taxon>Bacilli</taxon>
        <taxon>Bacillales</taxon>
        <taxon>Bacillaceae</taxon>
        <taxon>Bacillus</taxon>
    </lineage>
</organism>
<evidence type="ECO:0000313" key="4">
    <source>
        <dbReference type="Proteomes" id="UP000472971"/>
    </source>
</evidence>
<dbReference type="EMBL" id="JAAIWN010000006">
    <property type="protein sequence ID" value="NEY80731.1"/>
    <property type="molecule type" value="Genomic_DNA"/>
</dbReference>
<evidence type="ECO:0000313" key="3">
    <source>
        <dbReference type="EMBL" id="NEY80731.1"/>
    </source>
</evidence>
<comment type="caution">
    <text evidence="3">The sequence shown here is derived from an EMBL/GenBank/DDBJ whole genome shotgun (WGS) entry which is preliminary data.</text>
</comment>
<dbReference type="RefSeq" id="WP_163240417.1">
    <property type="nucleotide sequence ID" value="NZ_CP082780.1"/>
</dbReference>